<comment type="caution">
    <text evidence="2">The sequence shown here is derived from an EMBL/GenBank/DDBJ whole genome shotgun (WGS) entry which is preliminary data.</text>
</comment>
<dbReference type="AlphaFoldDB" id="T1BL22"/>
<proteinExistence type="predicted"/>
<gene>
    <name evidence="2" type="ORF">B1A_06263</name>
</gene>
<evidence type="ECO:0008006" key="3">
    <source>
        <dbReference type="Google" id="ProtNLM"/>
    </source>
</evidence>
<dbReference type="NCBIfam" id="NF038065">
    <property type="entry name" value="Pr6Pr"/>
    <property type="match status" value="1"/>
</dbReference>
<evidence type="ECO:0000256" key="1">
    <source>
        <dbReference type="SAM" id="Phobius"/>
    </source>
</evidence>
<evidence type="ECO:0000313" key="2">
    <source>
        <dbReference type="EMBL" id="EQD70492.1"/>
    </source>
</evidence>
<sequence>MKMKTAFAIGLALLAWFALILQWLILLQVRRAAGLSLSGGVGNFFSYFTVLTNLLVALTLSLPLVWPASRAGHLLSAADFRTGVAANIALVGLTYSLLLRALWQPQGAQWLADTLLHDAVPLLYLLLWAWVVPRAVLGWSSALRWTLYPLAYLAVRAAARRLAGPLSVSVHRCRATGLCTRGLECCRRAGGVPADRGGADRVESAQAGNGGEFAMRLERWT</sequence>
<dbReference type="InterPro" id="IPR049713">
    <property type="entry name" value="Pr6Pr-like"/>
</dbReference>
<keyword evidence="1" id="KW-0472">Membrane</keyword>
<name>T1BL22_9ZZZZ</name>
<reference evidence="2" key="1">
    <citation type="submission" date="2013-08" db="EMBL/GenBank/DDBJ databases">
        <authorList>
            <person name="Mendez C."/>
            <person name="Richter M."/>
            <person name="Ferrer M."/>
            <person name="Sanchez J."/>
        </authorList>
    </citation>
    <scope>NUCLEOTIDE SEQUENCE</scope>
</reference>
<feature type="transmembrane region" description="Helical" evidence="1">
    <location>
        <begin position="119"/>
        <end position="137"/>
    </location>
</feature>
<feature type="transmembrane region" description="Helical" evidence="1">
    <location>
        <begin position="78"/>
        <end position="99"/>
    </location>
</feature>
<protein>
    <recommendedName>
        <fullName evidence="3">Integral membrane protein</fullName>
    </recommendedName>
</protein>
<organism evidence="2">
    <name type="scientific">mine drainage metagenome</name>
    <dbReference type="NCBI Taxonomy" id="410659"/>
    <lineage>
        <taxon>unclassified sequences</taxon>
        <taxon>metagenomes</taxon>
        <taxon>ecological metagenomes</taxon>
    </lineage>
</organism>
<keyword evidence="1" id="KW-1133">Transmembrane helix</keyword>
<accession>T1BL22</accession>
<feature type="transmembrane region" description="Helical" evidence="1">
    <location>
        <begin position="44"/>
        <end position="66"/>
    </location>
</feature>
<reference evidence="2" key="2">
    <citation type="journal article" date="2014" name="ISME J.">
        <title>Microbial stratification in low pH oxic and suboxic macroscopic growths along an acid mine drainage.</title>
        <authorList>
            <person name="Mendez-Garcia C."/>
            <person name="Mesa V."/>
            <person name="Sprenger R.R."/>
            <person name="Richter M."/>
            <person name="Diez M.S."/>
            <person name="Solano J."/>
            <person name="Bargiela R."/>
            <person name="Golyshina O.V."/>
            <person name="Manteca A."/>
            <person name="Ramos J.L."/>
            <person name="Gallego J.R."/>
            <person name="Llorente I."/>
            <person name="Martins Dos Santos V.A."/>
            <person name="Jensen O.N."/>
            <person name="Pelaez A.I."/>
            <person name="Sanchez J."/>
            <person name="Ferrer M."/>
        </authorList>
    </citation>
    <scope>NUCLEOTIDE SEQUENCE</scope>
</reference>
<dbReference type="EMBL" id="AUZX01004551">
    <property type="protein sequence ID" value="EQD70492.1"/>
    <property type="molecule type" value="Genomic_DNA"/>
</dbReference>
<keyword evidence="1" id="KW-0812">Transmembrane</keyword>